<evidence type="ECO:0000256" key="1">
    <source>
        <dbReference type="SAM" id="MobiDB-lite"/>
    </source>
</evidence>
<feature type="region of interest" description="Disordered" evidence="1">
    <location>
        <begin position="413"/>
        <end position="432"/>
    </location>
</feature>
<feature type="compositionally biased region" description="Low complexity" evidence="1">
    <location>
        <begin position="473"/>
        <end position="490"/>
    </location>
</feature>
<feature type="compositionally biased region" description="Pro residues" evidence="1">
    <location>
        <begin position="96"/>
        <end position="106"/>
    </location>
</feature>
<feature type="compositionally biased region" description="Basic and acidic residues" evidence="1">
    <location>
        <begin position="302"/>
        <end position="314"/>
    </location>
</feature>
<feature type="region of interest" description="Disordered" evidence="1">
    <location>
        <begin position="260"/>
        <end position="282"/>
    </location>
</feature>
<feature type="compositionally biased region" description="Basic and acidic residues" evidence="1">
    <location>
        <begin position="167"/>
        <end position="190"/>
    </location>
</feature>
<feature type="region of interest" description="Disordered" evidence="1">
    <location>
        <begin position="1287"/>
        <end position="1438"/>
    </location>
</feature>
<feature type="compositionally biased region" description="Low complexity" evidence="1">
    <location>
        <begin position="22"/>
        <end position="34"/>
    </location>
</feature>
<dbReference type="GO" id="GO:0003677">
    <property type="term" value="F:DNA binding"/>
    <property type="evidence" value="ECO:0007669"/>
    <property type="project" value="InterPro"/>
</dbReference>
<feature type="compositionally biased region" description="Low complexity" evidence="1">
    <location>
        <begin position="345"/>
        <end position="364"/>
    </location>
</feature>
<dbReference type="InterPro" id="IPR017956">
    <property type="entry name" value="AT_hook_DNA-bd_motif"/>
</dbReference>
<feature type="region of interest" description="Disordered" evidence="1">
    <location>
        <begin position="1"/>
        <end position="40"/>
    </location>
</feature>
<dbReference type="SMART" id="SM00384">
    <property type="entry name" value="AT_hook"/>
    <property type="match status" value="3"/>
</dbReference>
<feature type="compositionally biased region" description="Low complexity" evidence="1">
    <location>
        <begin position="131"/>
        <end position="153"/>
    </location>
</feature>
<dbReference type="Proteomes" id="UP000305067">
    <property type="component" value="Unassembled WGS sequence"/>
</dbReference>
<evidence type="ECO:0000313" key="2">
    <source>
        <dbReference type="EMBL" id="TFL02881.1"/>
    </source>
</evidence>
<dbReference type="EMBL" id="ML178821">
    <property type="protein sequence ID" value="TFL02881.1"/>
    <property type="molecule type" value="Genomic_DNA"/>
</dbReference>
<feature type="region of interest" description="Disordered" evidence="1">
    <location>
        <begin position="470"/>
        <end position="490"/>
    </location>
</feature>
<gene>
    <name evidence="2" type="ORF">BDV98DRAFT_407009</name>
</gene>
<protein>
    <submittedName>
        <fullName evidence="2">Uncharacterized protein</fullName>
    </submittedName>
</protein>
<organism evidence="2 3">
    <name type="scientific">Pterulicium gracile</name>
    <dbReference type="NCBI Taxonomy" id="1884261"/>
    <lineage>
        <taxon>Eukaryota</taxon>
        <taxon>Fungi</taxon>
        <taxon>Dikarya</taxon>
        <taxon>Basidiomycota</taxon>
        <taxon>Agaricomycotina</taxon>
        <taxon>Agaricomycetes</taxon>
        <taxon>Agaricomycetidae</taxon>
        <taxon>Agaricales</taxon>
        <taxon>Pleurotineae</taxon>
        <taxon>Pterulaceae</taxon>
        <taxon>Pterulicium</taxon>
    </lineage>
</organism>
<feature type="compositionally biased region" description="Basic and acidic residues" evidence="1">
    <location>
        <begin position="10"/>
        <end position="21"/>
    </location>
</feature>
<sequence length="1568" mass="171822">MAATTTTFVIDERSAPQEEKSSSSNLAQGSSSLSVEAPTTNGEYFQPSIISVSGAHFTPLQWSPGRGPSHVQNKRLALENSYRPPPPKKAYKPRGGPKPPKPPKPPKFISKGPEDYEFLFCDSDEDSSMHSGSRATSRSASAGAWRAEAASSTSRKRNRKRAVALPKDVDMNTRTAVRPEDFAKGMSGRELRARDWKSLGQRNYISDSDLPLDDMELPLDDTELPLADLNPPLDEEIKMRDYDPDSLSLARTVESVLAEDAGRDEGARASRDWVDGGELDGEDEEDFYFCSDEEGNPCLRLGKEEHAHSEEARHAHLRSAHFEEEEPHAEEAAMDLDEEEEAETHALLLTPEEPESSTPSSHTSLVPLDLDAAVHLDESGHRDTPQPHERPALSEELALTHELIATTHALVESAQPVARKRGRPPRPKALIDPVTGRKKIGRSPRYPLPSLGSLTVAAPAVASRVDAHCPVKPSRMPQQSSSSPLPYSGPFSSQLSDGISLAFAGTTTLSSNSQDNMNVDPVMTSSARRRARRKTIHAKIAVKKERAVLEYLTSVGISVVLAGGASQSLQVGRHESATEEEETQPGDYASVQGSILYQPSTSHPELVEPLHSDEPIVDSVSHRSPSSPPVEHEDTLETQSVSDNAVGEVEVPIMLSVPMDRESSILQFDMAYDLDRSSCSSQLKSPRPLPPTNAANPRQLRIPSQLMLNHHVSAQSSVSKISMDVDPRDSGASHGIPERPLPPSPTTNAPPFPVDLRTTLGEEPTTDAAHRKNVNHASALVANATASSSQAPSSQASTSSQVRSPPHTLPLRLATEMPHELPSSGARPSIINTPATGANIDQLSSKLFISEAYSHPLHVLRPSHYGGSLGKYVESFNDYYDFKHLRRDVGEDYLQEKADRDARFWMRLEQAQKEGTRLRPRAKAVVKALSSRSVDLLPEQEVRLFYSIPRDPDVWDQVIRGVERAYAAERIKQQVVETFHPVGKELAEVCLRREGAGKSPSTSAAFGQKPSEVSMDIPADDLGDPAPSDLPIEEPTPQTQQDSAERTSLRSPILAESTSSEPKVKPRKIKLSLRLPPITHSDPGQQPERPEHNHSLSRLLGSYHQLITNVKHGYITFADWEDVDHRIRREAASWDRIERGRKAGLLNDYNSTLFRILRDRQHILPAEEVIHVLAHLEASSTRSNFISPEHKDDPWSCIVKQMVSLGDLRVQLRKLEESPPLSIDVFPSLSGRLAARKFLSDENVIEIASVELGKAVSGKLRCVVPLPGLQMVQNPVAQSLHEDVQEIGPAEPESSTLPREIEGDIPPAQDVPAPTLTSSKKRALDSLYGPEPSLSPVEPPRRGRGRPHKNPPPNIVAQSSEVEDLDTMQEPEPPMESPPLPRPTQIVIPPAQDVSAPIVASSTRRARDGPELSLSPVVHPRRGRGRPRKSQSAQRLSGVVDEADVVLGPVNPPPEPLAPHIIDSLKSLYQHSGHVCPPDSLVETWSRILQADSGEVKAWVREKEEAQRVREKERQGAECAPALMLHVSKALSTPASSGRTCGSLTSGEFEKLFEPFGDAMRAFLERVG</sequence>
<name>A0A5C3QQS3_9AGAR</name>
<feature type="compositionally biased region" description="Basic residues" evidence="1">
    <location>
        <begin position="1419"/>
        <end position="1429"/>
    </location>
</feature>
<feature type="compositionally biased region" description="Pro residues" evidence="1">
    <location>
        <begin position="1371"/>
        <end position="1382"/>
    </location>
</feature>
<feature type="compositionally biased region" description="Basic and acidic residues" evidence="1">
    <location>
        <begin position="260"/>
        <end position="274"/>
    </location>
</feature>
<accession>A0A5C3QQS3</accession>
<feature type="compositionally biased region" description="Acidic residues" evidence="1">
    <location>
        <begin position="323"/>
        <end position="342"/>
    </location>
</feature>
<reference evidence="2 3" key="1">
    <citation type="journal article" date="2019" name="Nat. Ecol. Evol.">
        <title>Megaphylogeny resolves global patterns of mushroom evolution.</title>
        <authorList>
            <person name="Varga T."/>
            <person name="Krizsan K."/>
            <person name="Foldi C."/>
            <person name="Dima B."/>
            <person name="Sanchez-Garcia M."/>
            <person name="Sanchez-Ramirez S."/>
            <person name="Szollosi G.J."/>
            <person name="Szarkandi J.G."/>
            <person name="Papp V."/>
            <person name="Albert L."/>
            <person name="Andreopoulos W."/>
            <person name="Angelini C."/>
            <person name="Antonin V."/>
            <person name="Barry K.W."/>
            <person name="Bougher N.L."/>
            <person name="Buchanan P."/>
            <person name="Buyck B."/>
            <person name="Bense V."/>
            <person name="Catcheside P."/>
            <person name="Chovatia M."/>
            <person name="Cooper J."/>
            <person name="Damon W."/>
            <person name="Desjardin D."/>
            <person name="Finy P."/>
            <person name="Geml J."/>
            <person name="Haridas S."/>
            <person name="Hughes K."/>
            <person name="Justo A."/>
            <person name="Karasinski D."/>
            <person name="Kautmanova I."/>
            <person name="Kiss B."/>
            <person name="Kocsube S."/>
            <person name="Kotiranta H."/>
            <person name="LaButti K.M."/>
            <person name="Lechner B.E."/>
            <person name="Liimatainen K."/>
            <person name="Lipzen A."/>
            <person name="Lukacs Z."/>
            <person name="Mihaltcheva S."/>
            <person name="Morgado L.N."/>
            <person name="Niskanen T."/>
            <person name="Noordeloos M.E."/>
            <person name="Ohm R.A."/>
            <person name="Ortiz-Santana B."/>
            <person name="Ovrebo C."/>
            <person name="Racz N."/>
            <person name="Riley R."/>
            <person name="Savchenko A."/>
            <person name="Shiryaev A."/>
            <person name="Soop K."/>
            <person name="Spirin V."/>
            <person name="Szebenyi C."/>
            <person name="Tomsovsky M."/>
            <person name="Tulloss R.E."/>
            <person name="Uehling J."/>
            <person name="Grigoriev I.V."/>
            <person name="Vagvolgyi C."/>
            <person name="Papp T."/>
            <person name="Martin F.M."/>
            <person name="Miettinen O."/>
            <person name="Hibbett D.S."/>
            <person name="Nagy L.G."/>
        </authorList>
    </citation>
    <scope>NUCLEOTIDE SEQUENCE [LARGE SCALE GENOMIC DNA]</scope>
    <source>
        <strain evidence="2 3">CBS 309.79</strain>
    </source>
</reference>
<feature type="region of interest" description="Disordered" evidence="1">
    <location>
        <begin position="996"/>
        <end position="1093"/>
    </location>
</feature>
<evidence type="ECO:0000313" key="3">
    <source>
        <dbReference type="Proteomes" id="UP000305067"/>
    </source>
</evidence>
<proteinExistence type="predicted"/>
<feature type="region of interest" description="Disordered" evidence="1">
    <location>
        <begin position="302"/>
        <end position="364"/>
    </location>
</feature>
<feature type="region of interest" description="Disordered" evidence="1">
    <location>
        <begin position="59"/>
        <end position="190"/>
    </location>
</feature>
<feature type="region of interest" description="Disordered" evidence="1">
    <location>
        <begin position="616"/>
        <end position="639"/>
    </location>
</feature>
<feature type="compositionally biased region" description="Low complexity" evidence="1">
    <location>
        <begin position="784"/>
        <end position="801"/>
    </location>
</feature>
<feature type="compositionally biased region" description="Pro residues" evidence="1">
    <location>
        <begin position="739"/>
        <end position="753"/>
    </location>
</feature>
<feature type="region of interest" description="Disordered" evidence="1">
    <location>
        <begin position="712"/>
        <end position="759"/>
    </location>
</feature>
<feature type="region of interest" description="Disordered" evidence="1">
    <location>
        <begin position="678"/>
        <end position="697"/>
    </location>
</feature>
<keyword evidence="3" id="KW-1185">Reference proteome</keyword>
<feature type="region of interest" description="Disordered" evidence="1">
    <location>
        <begin position="783"/>
        <end position="807"/>
    </location>
</feature>